<dbReference type="Pfam" id="PF04892">
    <property type="entry name" value="VanZ"/>
    <property type="match status" value="1"/>
</dbReference>
<evidence type="ECO:0000313" key="3">
    <source>
        <dbReference type="EMBL" id="GLB46359.1"/>
    </source>
</evidence>
<reference evidence="3" key="1">
    <citation type="submission" date="2022-07" db="EMBL/GenBank/DDBJ databases">
        <authorList>
            <person name="Kouya T."/>
            <person name="Ishiyama Y."/>
        </authorList>
    </citation>
    <scope>NUCLEOTIDE SEQUENCE</scope>
    <source>
        <strain evidence="3">WR16-4</strain>
    </source>
</reference>
<proteinExistence type="predicted"/>
<feature type="transmembrane region" description="Helical" evidence="1">
    <location>
        <begin position="19"/>
        <end position="38"/>
    </location>
</feature>
<sequence length="80" mass="8915">MPVGVLLLLIDKHKVKFRLVLSLGIGIGCFIEATQFVLDNTVNGFLRYVDINDVISNALGVVLGYYALMIFFKIVNKIVK</sequence>
<keyword evidence="1" id="KW-1133">Transmembrane helix</keyword>
<gene>
    <name evidence="3" type="ORF">WR164_03380</name>
</gene>
<dbReference type="PANTHER" id="PTHR36834:SF1">
    <property type="entry name" value="INTEGRAL MEMBRANE PROTEIN"/>
    <property type="match status" value="1"/>
</dbReference>
<dbReference type="InterPro" id="IPR053150">
    <property type="entry name" value="Teicoplanin_resist-assoc"/>
</dbReference>
<evidence type="ECO:0000259" key="2">
    <source>
        <dbReference type="Pfam" id="PF04892"/>
    </source>
</evidence>
<dbReference type="Proteomes" id="UP001144204">
    <property type="component" value="Unassembled WGS sequence"/>
</dbReference>
<evidence type="ECO:0000256" key="1">
    <source>
        <dbReference type="SAM" id="Phobius"/>
    </source>
</evidence>
<comment type="caution">
    <text evidence="3">The sequence shown here is derived from an EMBL/GenBank/DDBJ whole genome shotgun (WGS) entry which is preliminary data.</text>
</comment>
<accession>A0A9W6ESP6</accession>
<dbReference type="AlphaFoldDB" id="A0A9W6ESP6"/>
<keyword evidence="4" id="KW-1185">Reference proteome</keyword>
<dbReference type="EMBL" id="BRPL01000002">
    <property type="protein sequence ID" value="GLB46359.1"/>
    <property type="molecule type" value="Genomic_DNA"/>
</dbReference>
<protein>
    <recommendedName>
        <fullName evidence="2">VanZ-like domain-containing protein</fullName>
    </recommendedName>
</protein>
<evidence type="ECO:0000313" key="4">
    <source>
        <dbReference type="Proteomes" id="UP001144204"/>
    </source>
</evidence>
<dbReference type="PANTHER" id="PTHR36834">
    <property type="entry name" value="MEMBRANE PROTEIN-RELATED"/>
    <property type="match status" value="1"/>
</dbReference>
<keyword evidence="1" id="KW-0472">Membrane</keyword>
<keyword evidence="1" id="KW-0812">Transmembrane</keyword>
<feature type="domain" description="VanZ-like" evidence="2">
    <location>
        <begin position="1"/>
        <end position="71"/>
    </location>
</feature>
<dbReference type="InterPro" id="IPR006976">
    <property type="entry name" value="VanZ-like"/>
</dbReference>
<feature type="transmembrane region" description="Helical" evidence="1">
    <location>
        <begin position="58"/>
        <end position="75"/>
    </location>
</feature>
<organism evidence="3 4">
    <name type="scientific">Philodulcilactobacillus myokoensis</name>
    <dbReference type="NCBI Taxonomy" id="2929573"/>
    <lineage>
        <taxon>Bacteria</taxon>
        <taxon>Bacillati</taxon>
        <taxon>Bacillota</taxon>
        <taxon>Bacilli</taxon>
        <taxon>Lactobacillales</taxon>
        <taxon>Lactobacillaceae</taxon>
        <taxon>Philodulcilactobacillus</taxon>
    </lineage>
</organism>
<name>A0A9W6ESP6_9LACO</name>
<reference evidence="3" key="2">
    <citation type="journal article" date="2023" name="PLoS ONE">
        <title>Philodulcilactobacillus myokoensis gen. nov., sp. nov., a fructophilic, acidophilic, and agar-phobic lactic acid bacterium isolated from fermented vegetable extracts.</title>
        <authorList>
            <person name="Kouya T."/>
            <person name="Ishiyama Y."/>
            <person name="Ohashi S."/>
            <person name="Kumakubo R."/>
            <person name="Yamazaki T."/>
            <person name="Otaki T."/>
        </authorList>
    </citation>
    <scope>NUCLEOTIDE SEQUENCE</scope>
    <source>
        <strain evidence="3">WR16-4</strain>
    </source>
</reference>